<comment type="caution">
    <text evidence="2">The sequence shown here is derived from an EMBL/GenBank/DDBJ whole genome shotgun (WGS) entry which is preliminary data.</text>
</comment>
<evidence type="ECO:0000313" key="3">
    <source>
        <dbReference type="Proteomes" id="UP001500449"/>
    </source>
</evidence>
<evidence type="ECO:0000313" key="2">
    <source>
        <dbReference type="EMBL" id="GAA1862432.1"/>
    </source>
</evidence>
<dbReference type="SUPFAM" id="SSF51182">
    <property type="entry name" value="RmlC-like cupins"/>
    <property type="match status" value="1"/>
</dbReference>
<dbReference type="EMBL" id="BAAAQK010000018">
    <property type="protein sequence ID" value="GAA1862432.1"/>
    <property type="molecule type" value="Genomic_DNA"/>
</dbReference>
<dbReference type="RefSeq" id="WP_344421299.1">
    <property type="nucleotide sequence ID" value="NZ_BAAAQK010000018.1"/>
</dbReference>
<dbReference type="InterPro" id="IPR014710">
    <property type="entry name" value="RmlC-like_jellyroll"/>
</dbReference>
<name>A0ABN2NC54_9PSEU</name>
<dbReference type="PANTHER" id="PTHR36440">
    <property type="entry name" value="PUTATIVE (AFU_ORTHOLOGUE AFUA_8G07350)-RELATED"/>
    <property type="match status" value="1"/>
</dbReference>
<dbReference type="Gene3D" id="2.60.120.10">
    <property type="entry name" value="Jelly Rolls"/>
    <property type="match status" value="1"/>
</dbReference>
<dbReference type="InterPro" id="IPR011051">
    <property type="entry name" value="RmlC_Cupin_sf"/>
</dbReference>
<gene>
    <name evidence="2" type="ORF">GCM10009836_48400</name>
</gene>
<sequence>MSSPLQDQQIAVGGLPTIFRALGADTTGTISVVEQVVSPGALVWPHVHTNHDQVNVVLSGELGVRIGDREWTAAPGETIAKPRLVPHTVWNATDDPVRILEISSPSDFEDYFLALSALSPDDVAVRTETQQRYGVSGVPGWAEELSERYGVHL</sequence>
<protein>
    <recommendedName>
        <fullName evidence="1">Cupin type-2 domain-containing protein</fullName>
    </recommendedName>
</protein>
<reference evidence="2 3" key="1">
    <citation type="journal article" date="2019" name="Int. J. Syst. Evol. Microbiol.">
        <title>The Global Catalogue of Microorganisms (GCM) 10K type strain sequencing project: providing services to taxonomists for standard genome sequencing and annotation.</title>
        <authorList>
            <consortium name="The Broad Institute Genomics Platform"/>
            <consortium name="The Broad Institute Genome Sequencing Center for Infectious Disease"/>
            <person name="Wu L."/>
            <person name="Ma J."/>
        </authorList>
    </citation>
    <scope>NUCLEOTIDE SEQUENCE [LARGE SCALE GENOMIC DNA]</scope>
    <source>
        <strain evidence="2 3">JCM 16009</strain>
    </source>
</reference>
<evidence type="ECO:0000259" key="1">
    <source>
        <dbReference type="Pfam" id="PF07883"/>
    </source>
</evidence>
<keyword evidence="3" id="KW-1185">Reference proteome</keyword>
<dbReference type="Pfam" id="PF07883">
    <property type="entry name" value="Cupin_2"/>
    <property type="match status" value="1"/>
</dbReference>
<dbReference type="PANTHER" id="PTHR36440:SF1">
    <property type="entry name" value="PUTATIVE (AFU_ORTHOLOGUE AFUA_8G07350)-RELATED"/>
    <property type="match status" value="1"/>
</dbReference>
<accession>A0ABN2NC54</accession>
<dbReference type="InterPro" id="IPR013096">
    <property type="entry name" value="Cupin_2"/>
</dbReference>
<dbReference type="InterPro" id="IPR053146">
    <property type="entry name" value="QDO-like"/>
</dbReference>
<organism evidence="2 3">
    <name type="scientific">Pseudonocardia ailaonensis</name>
    <dbReference type="NCBI Taxonomy" id="367279"/>
    <lineage>
        <taxon>Bacteria</taxon>
        <taxon>Bacillati</taxon>
        <taxon>Actinomycetota</taxon>
        <taxon>Actinomycetes</taxon>
        <taxon>Pseudonocardiales</taxon>
        <taxon>Pseudonocardiaceae</taxon>
        <taxon>Pseudonocardia</taxon>
    </lineage>
</organism>
<proteinExistence type="predicted"/>
<feature type="domain" description="Cupin type-2" evidence="1">
    <location>
        <begin position="35"/>
        <end position="102"/>
    </location>
</feature>
<dbReference type="Proteomes" id="UP001500449">
    <property type="component" value="Unassembled WGS sequence"/>
</dbReference>